<dbReference type="InterPro" id="IPR052016">
    <property type="entry name" value="Bact_Sigma-Reg"/>
</dbReference>
<feature type="domain" description="GAF" evidence="2">
    <location>
        <begin position="164"/>
        <end position="314"/>
    </location>
</feature>
<dbReference type="SMART" id="SM00331">
    <property type="entry name" value="PP2C_SIG"/>
    <property type="match status" value="1"/>
</dbReference>
<dbReference type="EMBL" id="VIRS01000027">
    <property type="protein sequence ID" value="TQS41399.1"/>
    <property type="molecule type" value="Genomic_DNA"/>
</dbReference>
<evidence type="ECO:0000259" key="2">
    <source>
        <dbReference type="SMART" id="SM00065"/>
    </source>
</evidence>
<dbReference type="PANTHER" id="PTHR43156">
    <property type="entry name" value="STAGE II SPORULATION PROTEIN E-RELATED"/>
    <property type="match status" value="1"/>
</dbReference>
<evidence type="ECO:0000313" key="4">
    <source>
        <dbReference type="EMBL" id="TQS41399.1"/>
    </source>
</evidence>
<gene>
    <name evidence="4" type="ORF">FL583_29945</name>
</gene>
<dbReference type="Gene3D" id="3.60.40.10">
    <property type="entry name" value="PPM-type phosphatase domain"/>
    <property type="match status" value="1"/>
</dbReference>
<dbReference type="AlphaFoldDB" id="A0A545AJA8"/>
<reference evidence="4 5" key="1">
    <citation type="submission" date="2019-07" db="EMBL/GenBank/DDBJ databases">
        <title>Cryptosporangium phraense sp. nov., isolated from plant litter.</title>
        <authorList>
            <person name="Suriyachadkun C."/>
        </authorList>
    </citation>
    <scope>NUCLEOTIDE SEQUENCE [LARGE SCALE GENOMIC DNA]</scope>
    <source>
        <strain evidence="4 5">A-T 5661</strain>
    </source>
</reference>
<feature type="domain" description="PPM-type phosphatase" evidence="3">
    <location>
        <begin position="334"/>
        <end position="547"/>
    </location>
</feature>
<dbReference type="InterPro" id="IPR029016">
    <property type="entry name" value="GAF-like_dom_sf"/>
</dbReference>
<protein>
    <submittedName>
        <fullName evidence="4">SpoIIE family protein phosphatase</fullName>
    </submittedName>
</protein>
<dbReference type="InterPro" id="IPR001932">
    <property type="entry name" value="PPM-type_phosphatase-like_dom"/>
</dbReference>
<dbReference type="Proteomes" id="UP000317982">
    <property type="component" value="Unassembled WGS sequence"/>
</dbReference>
<dbReference type="Gene3D" id="3.30.450.40">
    <property type="match status" value="2"/>
</dbReference>
<proteinExistence type="predicted"/>
<evidence type="ECO:0000259" key="3">
    <source>
        <dbReference type="SMART" id="SM00331"/>
    </source>
</evidence>
<dbReference type="PANTHER" id="PTHR43156:SF2">
    <property type="entry name" value="STAGE II SPORULATION PROTEIN E"/>
    <property type="match status" value="1"/>
</dbReference>
<dbReference type="Pfam" id="PF13185">
    <property type="entry name" value="GAF_2"/>
    <property type="match status" value="1"/>
</dbReference>
<evidence type="ECO:0000256" key="1">
    <source>
        <dbReference type="ARBA" id="ARBA00022801"/>
    </source>
</evidence>
<keyword evidence="1" id="KW-0378">Hydrolase</keyword>
<dbReference type="InterPro" id="IPR003018">
    <property type="entry name" value="GAF"/>
</dbReference>
<accession>A0A545AJA8</accession>
<dbReference type="InParanoid" id="A0A545AJA8"/>
<name>A0A545AJA8_9ACTN</name>
<dbReference type="SMART" id="SM00065">
    <property type="entry name" value="GAF"/>
    <property type="match status" value="2"/>
</dbReference>
<keyword evidence="5" id="KW-1185">Reference proteome</keyword>
<feature type="domain" description="GAF" evidence="2">
    <location>
        <begin position="1"/>
        <end position="143"/>
    </location>
</feature>
<dbReference type="Pfam" id="PF01590">
    <property type="entry name" value="GAF"/>
    <property type="match status" value="1"/>
</dbReference>
<dbReference type="Pfam" id="PF07228">
    <property type="entry name" value="SpoIIE"/>
    <property type="match status" value="1"/>
</dbReference>
<dbReference type="SUPFAM" id="SSF55781">
    <property type="entry name" value="GAF domain-like"/>
    <property type="match status" value="2"/>
</dbReference>
<evidence type="ECO:0000313" key="5">
    <source>
        <dbReference type="Proteomes" id="UP000317982"/>
    </source>
</evidence>
<dbReference type="InterPro" id="IPR036457">
    <property type="entry name" value="PPM-type-like_dom_sf"/>
</dbReference>
<dbReference type="OrthoDB" id="118142at2"/>
<comment type="caution">
    <text evidence="4">The sequence shown here is derived from an EMBL/GenBank/DDBJ whole genome shotgun (WGS) entry which is preliminary data.</text>
</comment>
<organism evidence="4 5">
    <name type="scientific">Cryptosporangium phraense</name>
    <dbReference type="NCBI Taxonomy" id="2593070"/>
    <lineage>
        <taxon>Bacteria</taxon>
        <taxon>Bacillati</taxon>
        <taxon>Actinomycetota</taxon>
        <taxon>Actinomycetes</taxon>
        <taxon>Cryptosporangiales</taxon>
        <taxon>Cryptosporangiaceae</taxon>
        <taxon>Cryptosporangium</taxon>
    </lineage>
</organism>
<dbReference type="GO" id="GO:0016791">
    <property type="term" value="F:phosphatase activity"/>
    <property type="evidence" value="ECO:0007669"/>
    <property type="project" value="TreeGrafter"/>
</dbReference>
<dbReference type="SUPFAM" id="SSF81606">
    <property type="entry name" value="PP2C-like"/>
    <property type="match status" value="1"/>
</dbReference>
<sequence>MFDRFAEMVRTVLGVPVALVSLVDVDRQFFPGACGLGDPWAQARQTPLSHSFCQHVVATAEPLVVVDARVDPRVRGNLAIDDLGVVGYAGMPLTDADGQVLGSLCAIDHSPRQWTEHELCALRDLAAACSDSLRLRIANSQTQREFARTQLLLNASHALGGTTTLDEIVVAVRDLVTEALAPAYVGISLLEAGRQVVLASQQFLPDHVAERWLRYDSSERTPTALAVSSGGLVLLPSLDEVGRSAPDALSTFEEMGWQSSASVPLPSSGGALGALTLAWEVPYRLDSSEQAVLVALAGYVTQAVTRASVLDDRRTAAATMQKALLTPLPSHRELTLVARYAPAHHENHVGGDWYDAITLDQGRLALVIGDVVGHSIAAAAQMGQFRTMLRTLIADRRESPSWVLRRMERTAHTLGVGGLSTVLLAYLDPTPTGEYMLTWSNAGHPPPTLVAPGGPAVMLPGTDVLLGVSKELPRHDHYARLPRGGSLLLHTDGLVEHRRLPVDEGMEQLRDFLGRASYGDPEKLSDVLIENAAAQGQDDVALLLVTTPS</sequence>